<dbReference type="Gene3D" id="3.40.50.1820">
    <property type="entry name" value="alpha/beta hydrolase"/>
    <property type="match status" value="2"/>
</dbReference>
<feature type="signal peptide" evidence="3">
    <location>
        <begin position="1"/>
        <end position="21"/>
    </location>
</feature>
<feature type="domain" description="Carboxylesterase type B" evidence="4">
    <location>
        <begin position="25"/>
        <end position="343"/>
    </location>
</feature>
<dbReference type="EMBL" id="ML996688">
    <property type="protein sequence ID" value="KAF2404350.1"/>
    <property type="molecule type" value="Genomic_DNA"/>
</dbReference>
<dbReference type="Proteomes" id="UP000799640">
    <property type="component" value="Unassembled WGS sequence"/>
</dbReference>
<dbReference type="PROSITE" id="PS00941">
    <property type="entry name" value="CARBOXYLESTERASE_B_2"/>
    <property type="match status" value="1"/>
</dbReference>
<keyword evidence="6" id="KW-1185">Reference proteome</keyword>
<dbReference type="InterPro" id="IPR002018">
    <property type="entry name" value="CarbesteraseB"/>
</dbReference>
<dbReference type="InterPro" id="IPR019819">
    <property type="entry name" value="Carboxylesterase_B_CS"/>
</dbReference>
<evidence type="ECO:0000256" key="1">
    <source>
        <dbReference type="ARBA" id="ARBA00005964"/>
    </source>
</evidence>
<dbReference type="PANTHER" id="PTHR43918">
    <property type="entry name" value="ACETYLCHOLINESTERASE"/>
    <property type="match status" value="1"/>
</dbReference>
<feature type="chain" id="PRO_5026379426" description="Carboxylic ester hydrolase" evidence="3">
    <location>
        <begin position="22"/>
        <end position="474"/>
    </location>
</feature>
<sequence length="474" mass="49641">MTKSLVFSALALLSPVSALWAADTPIKTTSGPVIGHVAGNVTEYLGIPFGESTAGANRFMAPKPYKSDKTITAAKFGPGCPSQPRPAAAHMAELAAGPVSEDCLFVNVWTPSVGGAKKPVMLWIFGGGFSLGDASTPMYNGAKLAANQDVVVASFNYRTNILGFPGSPDVPDRNPALLDQRLAVKWVAENIAAFGGDPKRITLFGESAGGSSVDYYSYKWLEDPHISAFIAQSGTAMMSGPFAPTTTAAREDAWFKTSEKLGCGGKSAGKTAVACVQKKTLAELQAAMPVPTSLMEAVVGYFGPTIDDKIIFSDFPARAKAGKFVQKPLLIGSNHNESTMFSTLGGPGSFDAAVDVALNNGFRCGTAWTAAARALHKVPVWRYHLALTKPGQTMGAMHGSDIALVFGGAPGLGRVVQDAWGAFAKDPVGGLKRLGWPGYEPKGNTLVRLGYEGAVKPEFVQAVLYDTACPASPI</sequence>
<dbReference type="SUPFAM" id="SSF53474">
    <property type="entry name" value="alpha/beta-Hydrolases"/>
    <property type="match status" value="1"/>
</dbReference>
<comment type="similarity">
    <text evidence="1 3">Belongs to the type-B carboxylesterase/lipase family.</text>
</comment>
<reference evidence="5" key="1">
    <citation type="journal article" date="2020" name="Stud. Mycol.">
        <title>101 Dothideomycetes genomes: a test case for predicting lifestyles and emergence of pathogens.</title>
        <authorList>
            <person name="Haridas S."/>
            <person name="Albert R."/>
            <person name="Binder M."/>
            <person name="Bloem J."/>
            <person name="Labutti K."/>
            <person name="Salamov A."/>
            <person name="Andreopoulos B."/>
            <person name="Baker S."/>
            <person name="Barry K."/>
            <person name="Bills G."/>
            <person name="Bluhm B."/>
            <person name="Cannon C."/>
            <person name="Castanera R."/>
            <person name="Culley D."/>
            <person name="Daum C."/>
            <person name="Ezra D."/>
            <person name="Gonzalez J."/>
            <person name="Henrissat B."/>
            <person name="Kuo A."/>
            <person name="Liang C."/>
            <person name="Lipzen A."/>
            <person name="Lutzoni F."/>
            <person name="Magnuson J."/>
            <person name="Mondo S."/>
            <person name="Nolan M."/>
            <person name="Ohm R."/>
            <person name="Pangilinan J."/>
            <person name="Park H.-J."/>
            <person name="Ramirez L."/>
            <person name="Alfaro M."/>
            <person name="Sun H."/>
            <person name="Tritt A."/>
            <person name="Yoshinaga Y."/>
            <person name="Zwiers L.-H."/>
            <person name="Turgeon B."/>
            <person name="Goodwin S."/>
            <person name="Spatafora J."/>
            <person name="Crous P."/>
            <person name="Grigoriev I."/>
        </authorList>
    </citation>
    <scope>NUCLEOTIDE SEQUENCE</scope>
    <source>
        <strain evidence="5">CBS 262.69</strain>
    </source>
</reference>
<dbReference type="InterPro" id="IPR019826">
    <property type="entry name" value="Carboxylesterase_B_AS"/>
</dbReference>
<dbReference type="InterPro" id="IPR050654">
    <property type="entry name" value="AChE-related_enzymes"/>
</dbReference>
<keyword evidence="2 3" id="KW-0378">Hydrolase</keyword>
<dbReference type="PANTHER" id="PTHR43918:SF4">
    <property type="entry name" value="CARBOXYLIC ESTER HYDROLASE"/>
    <property type="match status" value="1"/>
</dbReference>
<dbReference type="OrthoDB" id="408631at2759"/>
<evidence type="ECO:0000256" key="2">
    <source>
        <dbReference type="ARBA" id="ARBA00022801"/>
    </source>
</evidence>
<proteinExistence type="inferred from homology"/>
<gene>
    <name evidence="5" type="ORF">EJ06DRAFT_526433</name>
</gene>
<evidence type="ECO:0000256" key="3">
    <source>
        <dbReference type="RuleBase" id="RU361235"/>
    </source>
</evidence>
<dbReference type="PROSITE" id="PS00122">
    <property type="entry name" value="CARBOXYLESTERASE_B_1"/>
    <property type="match status" value="1"/>
</dbReference>
<dbReference type="GO" id="GO:0052689">
    <property type="term" value="F:carboxylic ester hydrolase activity"/>
    <property type="evidence" value="ECO:0007669"/>
    <property type="project" value="TreeGrafter"/>
</dbReference>
<dbReference type="EC" id="3.1.1.-" evidence="3"/>
<keyword evidence="3" id="KW-0732">Signal</keyword>
<dbReference type="AlphaFoldDB" id="A0A6G1I7T1"/>
<evidence type="ECO:0000313" key="6">
    <source>
        <dbReference type="Proteomes" id="UP000799640"/>
    </source>
</evidence>
<accession>A0A6G1I7T1</accession>
<name>A0A6G1I7T1_9PEZI</name>
<dbReference type="InterPro" id="IPR029058">
    <property type="entry name" value="AB_hydrolase_fold"/>
</dbReference>
<organism evidence="5 6">
    <name type="scientific">Trichodelitschia bisporula</name>
    <dbReference type="NCBI Taxonomy" id="703511"/>
    <lineage>
        <taxon>Eukaryota</taxon>
        <taxon>Fungi</taxon>
        <taxon>Dikarya</taxon>
        <taxon>Ascomycota</taxon>
        <taxon>Pezizomycotina</taxon>
        <taxon>Dothideomycetes</taxon>
        <taxon>Dothideomycetes incertae sedis</taxon>
        <taxon>Phaeotrichales</taxon>
        <taxon>Phaeotrichaceae</taxon>
        <taxon>Trichodelitschia</taxon>
    </lineage>
</organism>
<dbReference type="Pfam" id="PF00135">
    <property type="entry name" value="COesterase"/>
    <property type="match status" value="1"/>
</dbReference>
<evidence type="ECO:0000313" key="5">
    <source>
        <dbReference type="EMBL" id="KAF2404350.1"/>
    </source>
</evidence>
<evidence type="ECO:0000259" key="4">
    <source>
        <dbReference type="Pfam" id="PF00135"/>
    </source>
</evidence>
<protein>
    <recommendedName>
        <fullName evidence="3">Carboxylic ester hydrolase</fullName>
        <ecNumber evidence="3">3.1.1.-</ecNumber>
    </recommendedName>
</protein>